<dbReference type="GO" id="GO:0006355">
    <property type="term" value="P:regulation of DNA-templated transcription"/>
    <property type="evidence" value="ECO:0007669"/>
    <property type="project" value="InterPro"/>
</dbReference>
<dbReference type="InterPro" id="IPR000792">
    <property type="entry name" value="Tscrpt_reg_LuxR_C"/>
</dbReference>
<dbReference type="Gene3D" id="1.10.10.10">
    <property type="entry name" value="Winged helix-like DNA-binding domain superfamily/Winged helix DNA-binding domain"/>
    <property type="match status" value="1"/>
</dbReference>
<dbReference type="Pfam" id="PF13191">
    <property type="entry name" value="AAA_16"/>
    <property type="match status" value="1"/>
</dbReference>
<dbReference type="Pfam" id="PF00196">
    <property type="entry name" value="GerE"/>
    <property type="match status" value="1"/>
</dbReference>
<reference evidence="5" key="1">
    <citation type="submission" date="2016-10" db="EMBL/GenBank/DDBJ databases">
        <authorList>
            <person name="Varghese N."/>
            <person name="Submissions S."/>
        </authorList>
    </citation>
    <scope>NUCLEOTIDE SEQUENCE [LARGE SCALE GENOMIC DNA]</scope>
    <source>
        <strain evidence="5">DSM 44234</strain>
    </source>
</reference>
<evidence type="ECO:0000313" key="5">
    <source>
        <dbReference type="Proteomes" id="UP000182241"/>
    </source>
</evidence>
<dbReference type="GO" id="GO:0004016">
    <property type="term" value="F:adenylate cyclase activity"/>
    <property type="evidence" value="ECO:0007669"/>
    <property type="project" value="TreeGrafter"/>
</dbReference>
<sequence length="918" mass="96103">MALVGRDGESARIDRLLAGARADRGGALVVRGEPGIGKSALLEHAAQRAEATGMRVIRGAGIESDAELAHGGLHQLLRPHLSRLDALPAPQAAALRTAFGLAEGEAPNRFLVSAGALALLADLSDEAPLLVVVDDLQWLDRGSAEALLFAARRFAADPVALLFAVRETSMPFATPGVDTIPLHGLDARESARVLDAHAPGIDDLLRARVLEESAGNPLALIELGAVPRSADGAPSDTVGPVGALAAPLRVQDAFRGQIAALPEPARRALLVAAADSAAPLGTIVRVIEDLGGAIADLAPAEAAGLVRISERIDFRHPLVRSAAYRGEPLPQRLAVHRAYARVTAGDADRRAWHLAAATPTPAETVAAELDGVAERARHRGGAMAVSIAYDRAARLSEDGERRAARVALAAQAAYDGGRPDRAQRLASEALSLSGDAGVRADATYVLGAVAYERESPRADAELTLAAARSTLDDDPLRTALALYEAGHAARHGAAGDLLQEVAAVLRDFIPPEEWRGVVDALLGWAELADGRPGLAVARMRPPGTDGGGPLTHAITAAITGLLTAREDEVVPVVEAMLDAARAEGALGWIPYCLGVQAVARLLRGEFADARACVAEGAAVSEELGNRTEWLAHRSLEVWLLAVAGEQEACRALAERVLPEARSRHRVDADIGTWGIGVLDLAAARYADALIALESVCTGPARRDVLLRAVPDLVEAAVRVGAPERAAAPLGEFAAWAGAVGRPVTDGLALRCRALLAPDDEAEDLYLGALRLHEDAAGGYDVARTRLAHGEWLRRRRRRTEARAQLGAALAGFEDIGAVLWAERARTELAALGDSGAGRRSAGPLNRLTPQELQVVRLAAAGGTNKEIAAQLFLSPRTVGYHLYNAYPKLGVAARGDLAGIVAQEHGPVGPHPEPGHRD</sequence>
<dbReference type="PANTHER" id="PTHR16305">
    <property type="entry name" value="TESTICULAR SOLUBLE ADENYLYL CYCLASE"/>
    <property type="match status" value="1"/>
</dbReference>
<keyword evidence="5" id="KW-1185">Reference proteome</keyword>
<evidence type="ECO:0000256" key="1">
    <source>
        <dbReference type="ARBA" id="ARBA00022741"/>
    </source>
</evidence>
<name>A0A1H4X9C9_TSUTY</name>
<accession>A0A1H4X9C9</accession>
<protein>
    <submittedName>
        <fullName evidence="4">Regulatory protein, luxR family</fullName>
    </submittedName>
</protein>
<evidence type="ECO:0000313" key="4">
    <source>
        <dbReference type="EMBL" id="SED02193.1"/>
    </source>
</evidence>
<organism evidence="4 5">
    <name type="scientific">Tsukamurella tyrosinosolvens</name>
    <dbReference type="NCBI Taxonomy" id="57704"/>
    <lineage>
        <taxon>Bacteria</taxon>
        <taxon>Bacillati</taxon>
        <taxon>Actinomycetota</taxon>
        <taxon>Actinomycetes</taxon>
        <taxon>Mycobacteriales</taxon>
        <taxon>Tsukamurellaceae</taxon>
        <taxon>Tsukamurella</taxon>
    </lineage>
</organism>
<proteinExistence type="predicted"/>
<dbReference type="STRING" id="57704.SAMN04489793_3761"/>
<evidence type="ECO:0000259" key="3">
    <source>
        <dbReference type="PROSITE" id="PS50043"/>
    </source>
</evidence>
<dbReference type="PROSITE" id="PS50043">
    <property type="entry name" value="HTH_LUXR_2"/>
    <property type="match status" value="1"/>
</dbReference>
<dbReference type="EMBL" id="FNSA01000003">
    <property type="protein sequence ID" value="SED02193.1"/>
    <property type="molecule type" value="Genomic_DNA"/>
</dbReference>
<dbReference type="SUPFAM" id="SSF46894">
    <property type="entry name" value="C-terminal effector domain of the bipartite response regulators"/>
    <property type="match status" value="1"/>
</dbReference>
<dbReference type="OrthoDB" id="134933at2"/>
<feature type="domain" description="HTH luxR-type" evidence="3">
    <location>
        <begin position="840"/>
        <end position="906"/>
    </location>
</feature>
<dbReference type="CDD" id="cd06170">
    <property type="entry name" value="LuxR_C_like"/>
    <property type="match status" value="1"/>
</dbReference>
<dbReference type="PROSITE" id="PS00622">
    <property type="entry name" value="HTH_LUXR_1"/>
    <property type="match status" value="1"/>
</dbReference>
<dbReference type="GO" id="GO:0003677">
    <property type="term" value="F:DNA binding"/>
    <property type="evidence" value="ECO:0007669"/>
    <property type="project" value="InterPro"/>
</dbReference>
<dbReference type="GO" id="GO:0005524">
    <property type="term" value="F:ATP binding"/>
    <property type="evidence" value="ECO:0007669"/>
    <property type="project" value="UniProtKB-KW"/>
</dbReference>
<dbReference type="Proteomes" id="UP000182241">
    <property type="component" value="Unassembled WGS sequence"/>
</dbReference>
<evidence type="ECO:0000256" key="2">
    <source>
        <dbReference type="ARBA" id="ARBA00022840"/>
    </source>
</evidence>
<dbReference type="InterPro" id="IPR036388">
    <property type="entry name" value="WH-like_DNA-bd_sf"/>
</dbReference>
<dbReference type="AlphaFoldDB" id="A0A1H4X9C9"/>
<gene>
    <name evidence="4" type="ORF">SAMN04489793_3761</name>
</gene>
<keyword evidence="1" id="KW-0547">Nucleotide-binding</keyword>
<dbReference type="PANTHER" id="PTHR16305:SF35">
    <property type="entry name" value="TRANSCRIPTIONAL ACTIVATOR DOMAIN"/>
    <property type="match status" value="1"/>
</dbReference>
<dbReference type="PRINTS" id="PR00038">
    <property type="entry name" value="HTHLUXR"/>
</dbReference>
<dbReference type="SMART" id="SM00421">
    <property type="entry name" value="HTH_LUXR"/>
    <property type="match status" value="1"/>
</dbReference>
<dbReference type="GO" id="GO:0005737">
    <property type="term" value="C:cytoplasm"/>
    <property type="evidence" value="ECO:0007669"/>
    <property type="project" value="TreeGrafter"/>
</dbReference>
<dbReference type="InterPro" id="IPR041664">
    <property type="entry name" value="AAA_16"/>
</dbReference>
<dbReference type="InterPro" id="IPR016032">
    <property type="entry name" value="Sig_transdc_resp-reg_C-effctor"/>
</dbReference>
<dbReference type="RefSeq" id="WP_068739099.1">
    <property type="nucleotide sequence ID" value="NZ_CBDRGN010000003.1"/>
</dbReference>
<dbReference type="SUPFAM" id="SSF52540">
    <property type="entry name" value="P-loop containing nucleoside triphosphate hydrolases"/>
    <property type="match status" value="1"/>
</dbReference>
<dbReference type="InterPro" id="IPR027417">
    <property type="entry name" value="P-loop_NTPase"/>
</dbReference>
<keyword evidence="2" id="KW-0067">ATP-binding</keyword>